<dbReference type="PANTHER" id="PTHR14911:SF13">
    <property type="entry name" value="TRNA (GUANINE(6)-N2)-METHYLTRANSFERASE THUMP3"/>
    <property type="match status" value="1"/>
</dbReference>
<evidence type="ECO:0000259" key="1">
    <source>
        <dbReference type="Pfam" id="PF01170"/>
    </source>
</evidence>
<comment type="caution">
    <text evidence="2">The sequence shown here is derived from an EMBL/GenBank/DDBJ whole genome shotgun (WGS) entry which is preliminary data.</text>
</comment>
<reference evidence="2 3" key="2">
    <citation type="submission" date="2020-02" db="EMBL/GenBank/DDBJ databases">
        <title>Candidatus Galacturonibacter soehngenii shows hetero-acetogenic catabolism of galacturonic acid but lacks a canonical carbon monoxide dehydrogenase/acetyl-CoA synthase complex.</title>
        <authorList>
            <person name="Diender M."/>
            <person name="Stouten G.R."/>
            <person name="Petersen J.F."/>
            <person name="Nielsen P.H."/>
            <person name="Dueholm M.S."/>
            <person name="Pronk J.T."/>
            <person name="Van Loosdrecht M.C.M."/>
        </authorList>
    </citation>
    <scope>NUCLEOTIDE SEQUENCE [LARGE SCALE GENOMIC DNA]</scope>
    <source>
        <strain evidence="2">GalUA</strain>
    </source>
</reference>
<evidence type="ECO:0000313" key="3">
    <source>
        <dbReference type="Proteomes" id="UP000461768"/>
    </source>
</evidence>
<proteinExistence type="predicted"/>
<dbReference type="OrthoDB" id="1637728at2"/>
<reference evidence="2 3" key="1">
    <citation type="submission" date="2019-09" db="EMBL/GenBank/DDBJ databases">
        <authorList>
            <person name="Valk L.C."/>
        </authorList>
    </citation>
    <scope>NUCLEOTIDE SEQUENCE [LARGE SCALE GENOMIC DNA]</scope>
    <source>
        <strain evidence="2">GalUA</strain>
    </source>
</reference>
<dbReference type="Proteomes" id="UP000461768">
    <property type="component" value="Unassembled WGS sequence"/>
</dbReference>
<dbReference type="InterPro" id="IPR029063">
    <property type="entry name" value="SAM-dependent_MTases_sf"/>
</dbReference>
<feature type="domain" description="Ribosomal RNA large subunit methyltransferase K/L-like methyltransferase" evidence="1">
    <location>
        <begin position="318"/>
        <end position="478"/>
    </location>
</feature>
<dbReference type="InterPro" id="IPR000241">
    <property type="entry name" value="RlmKL-like_Mtase"/>
</dbReference>
<dbReference type="SUPFAM" id="SSF53335">
    <property type="entry name" value="S-adenosyl-L-methionine-dependent methyltransferases"/>
    <property type="match status" value="1"/>
</dbReference>
<keyword evidence="3" id="KW-1185">Reference proteome</keyword>
<dbReference type="Gene3D" id="1.25.10.10">
    <property type="entry name" value="Leucine-rich Repeat Variant"/>
    <property type="match status" value="1"/>
</dbReference>
<organism evidence="2 3">
    <name type="scientific">Candidatus Galacturonatibacter soehngenii</name>
    <dbReference type="NCBI Taxonomy" id="2307010"/>
    <lineage>
        <taxon>Bacteria</taxon>
        <taxon>Bacillati</taxon>
        <taxon>Bacillota</taxon>
        <taxon>Clostridia</taxon>
        <taxon>Lachnospirales</taxon>
        <taxon>Lachnospiraceae</taxon>
        <taxon>Candidatus Galacturonatibacter</taxon>
    </lineage>
</organism>
<keyword evidence="2" id="KW-0489">Methyltransferase</keyword>
<dbReference type="InterPro" id="IPR011989">
    <property type="entry name" value="ARM-like"/>
</dbReference>
<dbReference type="GO" id="GO:0030488">
    <property type="term" value="P:tRNA methylation"/>
    <property type="evidence" value="ECO:0007669"/>
    <property type="project" value="TreeGrafter"/>
</dbReference>
<name>A0A7V7QNC6_9FIRM</name>
<dbReference type="SUPFAM" id="SSF48371">
    <property type="entry name" value="ARM repeat"/>
    <property type="match status" value="1"/>
</dbReference>
<dbReference type="PANTHER" id="PTHR14911">
    <property type="entry name" value="THUMP DOMAIN-CONTAINING"/>
    <property type="match status" value="1"/>
</dbReference>
<evidence type="ECO:0000313" key="2">
    <source>
        <dbReference type="EMBL" id="KAB1440514.1"/>
    </source>
</evidence>
<dbReference type="Pfam" id="PF01170">
    <property type="entry name" value="UPF0020"/>
    <property type="match status" value="1"/>
</dbReference>
<gene>
    <name evidence="2" type="ORF">F7O84_01390</name>
</gene>
<dbReference type="EMBL" id="WAGX01000003">
    <property type="protein sequence ID" value="KAB1440514.1"/>
    <property type="molecule type" value="Genomic_DNA"/>
</dbReference>
<sequence>MIEELLEKIKNQTEVRQTLSELRGEIKDNMKKRSLQYKLANQYDIIIHLLKHEDAKVRKNAALLLGDLEVEQALDALYDSYKNEDKLFIKSAYLHAMSKLDCSNYLDELRIRQKNLIKEEIVADNKKHILEELRELSNILNQYEEITPHIFTGYHELCDVILLTNRNHIEVTKNQLQGMKAKELQVGVMVQTEDLSEVLKIRTFQELLFVIPDMKICTPDATEAATLIAKSQLLDFLIKRHKGQAPFYFRIEVKSKQELDKRSEFAKKLAQEIELKTKRKLRNHTSNYEFEIRAIQNKEGNYNLLVKLFTIQDERFTYRKNVIATSIKPVNAALVMELAKDYLKPDASILDPFCGVGTMLIERHKKVKANTMYGIDILEEAINKARMNTKEAFQIAHYINRDFFDFTHEYMFDEIITNMPFQIGRITQDEINVLYEKFFVKINKHLKEDGVIILYTHDKDEVQRLGKKNGFKLKENFEISKKEGTYVMILQLQ</sequence>
<dbReference type="RefSeq" id="WP_151141031.1">
    <property type="nucleotide sequence ID" value="NZ_WAGX01000003.1"/>
</dbReference>
<dbReference type="Gene3D" id="3.40.50.150">
    <property type="entry name" value="Vaccinia Virus protein VP39"/>
    <property type="match status" value="1"/>
</dbReference>
<dbReference type="AlphaFoldDB" id="A0A7V7QNC6"/>
<protein>
    <submittedName>
        <fullName evidence="2">Methyltransferase</fullName>
    </submittedName>
</protein>
<dbReference type="CDD" id="cd02440">
    <property type="entry name" value="AdoMet_MTases"/>
    <property type="match status" value="1"/>
</dbReference>
<dbReference type="InterPro" id="IPR016024">
    <property type="entry name" value="ARM-type_fold"/>
</dbReference>
<accession>A0A7V7QNC6</accession>
<keyword evidence="2" id="KW-0808">Transferase</keyword>
<dbReference type="GO" id="GO:0016423">
    <property type="term" value="F:tRNA (guanine) methyltransferase activity"/>
    <property type="evidence" value="ECO:0007669"/>
    <property type="project" value="TreeGrafter"/>
</dbReference>